<accession>A0A7J6W7M6</accession>
<organism evidence="1 2">
    <name type="scientific">Thalictrum thalictroides</name>
    <name type="common">Rue-anemone</name>
    <name type="synonym">Anemone thalictroides</name>
    <dbReference type="NCBI Taxonomy" id="46969"/>
    <lineage>
        <taxon>Eukaryota</taxon>
        <taxon>Viridiplantae</taxon>
        <taxon>Streptophyta</taxon>
        <taxon>Embryophyta</taxon>
        <taxon>Tracheophyta</taxon>
        <taxon>Spermatophyta</taxon>
        <taxon>Magnoliopsida</taxon>
        <taxon>Ranunculales</taxon>
        <taxon>Ranunculaceae</taxon>
        <taxon>Thalictroideae</taxon>
        <taxon>Thalictrum</taxon>
    </lineage>
</organism>
<proteinExistence type="predicted"/>
<dbReference type="EMBL" id="JABWDY010020072">
    <property type="protein sequence ID" value="KAF5193419.1"/>
    <property type="molecule type" value="Genomic_DNA"/>
</dbReference>
<protein>
    <submittedName>
        <fullName evidence="1">Retrovirus-related pol polyprotein from transposon re2</fullName>
    </submittedName>
</protein>
<dbReference type="OrthoDB" id="1731766at2759"/>
<reference evidence="1 2" key="1">
    <citation type="submission" date="2020-06" db="EMBL/GenBank/DDBJ databases">
        <title>Transcriptomic and genomic resources for Thalictrum thalictroides and T. hernandezii: Facilitating candidate gene discovery in an emerging model plant lineage.</title>
        <authorList>
            <person name="Arias T."/>
            <person name="Riano-Pachon D.M."/>
            <person name="Di Stilio V.S."/>
        </authorList>
    </citation>
    <scope>NUCLEOTIDE SEQUENCE [LARGE SCALE GENOMIC DNA]</scope>
    <source>
        <strain evidence="2">cv. WT478/WT964</strain>
        <tissue evidence="1">Leaves</tissue>
    </source>
</reference>
<evidence type="ECO:0000313" key="2">
    <source>
        <dbReference type="Proteomes" id="UP000554482"/>
    </source>
</evidence>
<comment type="caution">
    <text evidence="1">The sequence shown here is derived from an EMBL/GenBank/DDBJ whole genome shotgun (WGS) entry which is preliminary data.</text>
</comment>
<evidence type="ECO:0000313" key="1">
    <source>
        <dbReference type="EMBL" id="KAF5193419.1"/>
    </source>
</evidence>
<dbReference type="PANTHER" id="PTHR11439:SF511">
    <property type="match status" value="1"/>
</dbReference>
<keyword evidence="2" id="KW-1185">Reference proteome</keyword>
<dbReference type="AlphaFoldDB" id="A0A7J6W7M6"/>
<gene>
    <name evidence="1" type="ORF">FRX31_016998</name>
</gene>
<dbReference type="Proteomes" id="UP000554482">
    <property type="component" value="Unassembled WGS sequence"/>
</dbReference>
<dbReference type="SUPFAM" id="SSF56672">
    <property type="entry name" value="DNA/RNA polymerases"/>
    <property type="match status" value="1"/>
</dbReference>
<dbReference type="CDD" id="cd09272">
    <property type="entry name" value="RNase_HI_RT_Ty1"/>
    <property type="match status" value="1"/>
</dbReference>
<dbReference type="PANTHER" id="PTHR11439">
    <property type="entry name" value="GAG-POL-RELATED RETROTRANSPOSON"/>
    <property type="match status" value="1"/>
</dbReference>
<dbReference type="InterPro" id="IPR043502">
    <property type="entry name" value="DNA/RNA_pol_sf"/>
</dbReference>
<name>A0A7J6W7M6_THATH</name>
<sequence length="200" mass="22972">MHQPRQTHYDAAIRVLRYLKSSPGYGILLFSNSSLQISAYCDSDWAACPMTRRSTTRYFVMLGKSPISWRTKKQHTVSRSSAEADYRVMASATCELIWLKSLLCDLRIFHSKPMHLYCDNNQAAPHIAANPFFHERTKHIEIDCHFVREKIITGIISTSHVSSNQQLADIFTKALGSDQFYYLLRKLGVTDLHPQLEGEY</sequence>